<dbReference type="Proteomes" id="UP000800235">
    <property type="component" value="Unassembled WGS sequence"/>
</dbReference>
<dbReference type="SUPFAM" id="SSF56219">
    <property type="entry name" value="DNase I-like"/>
    <property type="match status" value="1"/>
</dbReference>
<evidence type="ECO:0000313" key="1">
    <source>
        <dbReference type="EMBL" id="KAF2417531.1"/>
    </source>
</evidence>
<name>A0A9P4NEI2_9PEZI</name>
<dbReference type="OrthoDB" id="3863009at2759"/>
<dbReference type="InterPro" id="IPR036691">
    <property type="entry name" value="Endo/exonu/phosph_ase_sf"/>
</dbReference>
<evidence type="ECO:0000313" key="2">
    <source>
        <dbReference type="Proteomes" id="UP000800235"/>
    </source>
</evidence>
<comment type="caution">
    <text evidence="1">The sequence shown here is derived from an EMBL/GenBank/DDBJ whole genome shotgun (WGS) entry which is preliminary data.</text>
</comment>
<keyword evidence="2" id="KW-1185">Reference proteome</keyword>
<accession>A0A9P4NEI2</accession>
<dbReference type="EMBL" id="MU007138">
    <property type="protein sequence ID" value="KAF2417531.1"/>
    <property type="molecule type" value="Genomic_DNA"/>
</dbReference>
<dbReference type="Gene3D" id="3.60.10.10">
    <property type="entry name" value="Endonuclease/exonuclease/phosphatase"/>
    <property type="match status" value="1"/>
</dbReference>
<proteinExistence type="predicted"/>
<organism evidence="1 2">
    <name type="scientific">Tothia fuscella</name>
    <dbReference type="NCBI Taxonomy" id="1048955"/>
    <lineage>
        <taxon>Eukaryota</taxon>
        <taxon>Fungi</taxon>
        <taxon>Dikarya</taxon>
        <taxon>Ascomycota</taxon>
        <taxon>Pezizomycotina</taxon>
        <taxon>Dothideomycetes</taxon>
        <taxon>Pleosporomycetidae</taxon>
        <taxon>Venturiales</taxon>
        <taxon>Cylindrosympodiaceae</taxon>
        <taxon>Tothia</taxon>
    </lineage>
</organism>
<gene>
    <name evidence="1" type="ORF">EJ08DRAFT_654505</name>
</gene>
<dbReference type="AlphaFoldDB" id="A0A9P4NEI2"/>
<protein>
    <submittedName>
        <fullName evidence="1">Uncharacterized protein</fullName>
    </submittedName>
</protein>
<reference evidence="1" key="1">
    <citation type="journal article" date="2020" name="Stud. Mycol.">
        <title>101 Dothideomycetes genomes: a test case for predicting lifestyles and emergence of pathogens.</title>
        <authorList>
            <person name="Haridas S."/>
            <person name="Albert R."/>
            <person name="Binder M."/>
            <person name="Bloem J."/>
            <person name="Labutti K."/>
            <person name="Salamov A."/>
            <person name="Andreopoulos B."/>
            <person name="Baker S."/>
            <person name="Barry K."/>
            <person name="Bills G."/>
            <person name="Bluhm B."/>
            <person name="Cannon C."/>
            <person name="Castanera R."/>
            <person name="Culley D."/>
            <person name="Daum C."/>
            <person name="Ezra D."/>
            <person name="Gonzalez J."/>
            <person name="Henrissat B."/>
            <person name="Kuo A."/>
            <person name="Liang C."/>
            <person name="Lipzen A."/>
            <person name="Lutzoni F."/>
            <person name="Magnuson J."/>
            <person name="Mondo S."/>
            <person name="Nolan M."/>
            <person name="Ohm R."/>
            <person name="Pangilinan J."/>
            <person name="Park H.-J."/>
            <person name="Ramirez L."/>
            <person name="Alfaro M."/>
            <person name="Sun H."/>
            <person name="Tritt A."/>
            <person name="Yoshinaga Y."/>
            <person name="Zwiers L.-H."/>
            <person name="Turgeon B."/>
            <person name="Goodwin S."/>
            <person name="Spatafora J."/>
            <person name="Crous P."/>
            <person name="Grigoriev I."/>
        </authorList>
    </citation>
    <scope>NUCLEOTIDE SEQUENCE</scope>
    <source>
        <strain evidence="1">CBS 130266</strain>
    </source>
</reference>
<sequence length="284" mass="30243">MSRIDDSGAISAPSSIKILNSLIKTTFPPLKKGSGSGNTNPTIFKALQLNLCNSGFAGCYEGGKSIGEGGSAIRTLGPNVVTVNEICLGDVTKYLQPDLAAAWPNDYTFFAFQPAIDRRTNGAYKCKNGDQYGDVVIGRVGAAKWKVFTAHGGQYANQDSGNEIRTFACAGATGDYSVCTTHLSSKDANIAFAQCKALNFDAVPYFNSLDGNAGHTIIGGDLNLKYDTSSAVNVQKCVPNGYTRKGDGGVQHITFSNDFKFKSSSKISVLYTDHPGWLVEMTRA</sequence>